<evidence type="ECO:0000313" key="2">
    <source>
        <dbReference type="Proteomes" id="UP000187455"/>
    </source>
</evidence>
<sequence length="94" mass="10664">MLDTFLAWKHLSKKVPGCQQITAPVPDCKDYISAVSILIEYGLMVCHKYWLITGLRKLMGKVTDINIYLKNMTCLAVLAHVQSTPPSRLSWIRS</sequence>
<name>A0A1R0H2Y7_9FUNG</name>
<dbReference type="Proteomes" id="UP000187455">
    <property type="component" value="Unassembled WGS sequence"/>
</dbReference>
<evidence type="ECO:0000313" key="1">
    <source>
        <dbReference type="EMBL" id="OLY83506.1"/>
    </source>
</evidence>
<accession>A0A1R0H2Y7</accession>
<organism evidence="1 2">
    <name type="scientific">Smittium mucronatum</name>
    <dbReference type="NCBI Taxonomy" id="133383"/>
    <lineage>
        <taxon>Eukaryota</taxon>
        <taxon>Fungi</taxon>
        <taxon>Fungi incertae sedis</taxon>
        <taxon>Zoopagomycota</taxon>
        <taxon>Kickxellomycotina</taxon>
        <taxon>Harpellomycetes</taxon>
        <taxon>Harpellales</taxon>
        <taxon>Legeriomycetaceae</taxon>
        <taxon>Smittium</taxon>
    </lineage>
</organism>
<reference evidence="1 2" key="1">
    <citation type="journal article" date="2016" name="Mol. Biol. Evol.">
        <title>Genome-Wide Survey of Gut Fungi (Harpellales) Reveals the First Horizontally Transferred Ubiquitin Gene from a Mosquito Host.</title>
        <authorList>
            <person name="Wang Y."/>
            <person name="White M.M."/>
            <person name="Kvist S."/>
            <person name="Moncalvo J.M."/>
        </authorList>
    </citation>
    <scope>NUCLEOTIDE SEQUENCE [LARGE SCALE GENOMIC DNA]</scope>
    <source>
        <strain evidence="1 2">ALG-7-W6</strain>
    </source>
</reference>
<gene>
    <name evidence="1" type="ORF">AYI68_g2358</name>
</gene>
<comment type="caution">
    <text evidence="1">The sequence shown here is derived from an EMBL/GenBank/DDBJ whole genome shotgun (WGS) entry which is preliminary data.</text>
</comment>
<proteinExistence type="predicted"/>
<protein>
    <submittedName>
        <fullName evidence="1">Uncharacterized protein</fullName>
    </submittedName>
</protein>
<dbReference type="AlphaFoldDB" id="A0A1R0H2Y7"/>
<dbReference type="EMBL" id="LSSL01000874">
    <property type="protein sequence ID" value="OLY83506.1"/>
    <property type="molecule type" value="Genomic_DNA"/>
</dbReference>
<keyword evidence="2" id="KW-1185">Reference proteome</keyword>